<dbReference type="InterPro" id="IPR025558">
    <property type="entry name" value="DUF4283"/>
</dbReference>
<dbReference type="PANTHER" id="PTHR33116:SF80">
    <property type="entry name" value="REVERSE TRANSCRIPTASE ZINC-BINDING DOMAIN-CONTAINING PROTEIN"/>
    <property type="match status" value="1"/>
</dbReference>
<feature type="region of interest" description="Disordered" evidence="1">
    <location>
        <begin position="296"/>
        <end position="327"/>
    </location>
</feature>
<dbReference type="Gene3D" id="3.60.10.10">
    <property type="entry name" value="Endonuclease/exonuclease/phosphatase"/>
    <property type="match status" value="1"/>
</dbReference>
<dbReference type="EMBL" id="BQNB010015287">
    <property type="protein sequence ID" value="GJT38221.1"/>
    <property type="molecule type" value="Genomic_DNA"/>
</dbReference>
<evidence type="ECO:0000313" key="3">
    <source>
        <dbReference type="EMBL" id="GJT38221.1"/>
    </source>
</evidence>
<evidence type="ECO:0000259" key="2">
    <source>
        <dbReference type="Pfam" id="PF14111"/>
    </source>
</evidence>
<keyword evidence="3" id="KW-0695">RNA-directed DNA polymerase</keyword>
<dbReference type="Pfam" id="PF14111">
    <property type="entry name" value="DUF4283"/>
    <property type="match status" value="1"/>
</dbReference>
<keyword evidence="4" id="KW-1185">Reference proteome</keyword>
<feature type="compositionally biased region" description="Basic and acidic residues" evidence="1">
    <location>
        <begin position="18"/>
        <end position="30"/>
    </location>
</feature>
<dbReference type="SUPFAM" id="SSF56219">
    <property type="entry name" value="DNase I-like"/>
    <property type="match status" value="1"/>
</dbReference>
<proteinExistence type="predicted"/>
<protein>
    <submittedName>
        <fullName evidence="3">RNA-directed DNA polymerase, eukaryota, reverse transcriptase zinc-binding domain protein</fullName>
    </submittedName>
</protein>
<reference evidence="3" key="1">
    <citation type="journal article" date="2022" name="Int. J. Mol. Sci.">
        <title>Draft Genome of Tanacetum Coccineum: Genomic Comparison of Closely Related Tanacetum-Family Plants.</title>
        <authorList>
            <person name="Yamashiro T."/>
            <person name="Shiraishi A."/>
            <person name="Nakayama K."/>
            <person name="Satake H."/>
        </authorList>
    </citation>
    <scope>NUCLEOTIDE SEQUENCE</scope>
</reference>
<comment type="caution">
    <text evidence="3">The sequence shown here is derived from an EMBL/GenBank/DDBJ whole genome shotgun (WGS) entry which is preliminary data.</text>
</comment>
<gene>
    <name evidence="3" type="ORF">Tco_0938086</name>
</gene>
<evidence type="ECO:0000313" key="4">
    <source>
        <dbReference type="Proteomes" id="UP001151760"/>
    </source>
</evidence>
<dbReference type="InterPro" id="IPR036691">
    <property type="entry name" value="Endo/exonu/phosph_ase_sf"/>
</dbReference>
<reference evidence="3" key="2">
    <citation type="submission" date="2022-01" db="EMBL/GenBank/DDBJ databases">
        <authorList>
            <person name="Yamashiro T."/>
            <person name="Shiraishi A."/>
            <person name="Satake H."/>
            <person name="Nakayama K."/>
        </authorList>
    </citation>
    <scope>NUCLEOTIDE SEQUENCE</scope>
</reference>
<accession>A0ABQ5DIV0</accession>
<name>A0ABQ5DIV0_9ASTR</name>
<keyword evidence="3" id="KW-0548">Nucleotidyltransferase</keyword>
<feature type="domain" description="DUF4283" evidence="2">
    <location>
        <begin position="74"/>
        <end position="147"/>
    </location>
</feature>
<organism evidence="3 4">
    <name type="scientific">Tanacetum coccineum</name>
    <dbReference type="NCBI Taxonomy" id="301880"/>
    <lineage>
        <taxon>Eukaryota</taxon>
        <taxon>Viridiplantae</taxon>
        <taxon>Streptophyta</taxon>
        <taxon>Embryophyta</taxon>
        <taxon>Tracheophyta</taxon>
        <taxon>Spermatophyta</taxon>
        <taxon>Magnoliopsida</taxon>
        <taxon>eudicotyledons</taxon>
        <taxon>Gunneridae</taxon>
        <taxon>Pentapetalae</taxon>
        <taxon>asterids</taxon>
        <taxon>campanulids</taxon>
        <taxon>Asterales</taxon>
        <taxon>Asteraceae</taxon>
        <taxon>Asteroideae</taxon>
        <taxon>Anthemideae</taxon>
        <taxon>Anthemidinae</taxon>
        <taxon>Tanacetum</taxon>
    </lineage>
</organism>
<dbReference type="Proteomes" id="UP001151760">
    <property type="component" value="Unassembled WGS sequence"/>
</dbReference>
<dbReference type="GO" id="GO:0003964">
    <property type="term" value="F:RNA-directed DNA polymerase activity"/>
    <property type="evidence" value="ECO:0007669"/>
    <property type="project" value="UniProtKB-KW"/>
</dbReference>
<evidence type="ECO:0000256" key="1">
    <source>
        <dbReference type="SAM" id="MobiDB-lite"/>
    </source>
</evidence>
<sequence length="1059" mass="121681">MDPRVIASKDSSEDVVDCESKKESVQNEEHKSSYASKAKCMTYDNKLSHIPTSTNEDGSEFVIFDKEIVQEGSKKWEFTVCGFFVGYKMLVQELRFNLCRMWGRYRLRNIIPNRNEVFLFKFWNKTGVESVIENGLWMVNGKPIALASRLGTPLIIDKVTIDMCNGGMGKVSFARVLIEVVADKGLPNNIDIVYKDGKCTVIGKKYVKVQYDWAPPLCTFCCMFGHYDKDCGRRPKTVEELEEIKKTNTNNAVEKEEFVQVRNRKRGGKTVMNKGNKEVRKKGNAENNVVYRLIEKTTNKKNDVGSSKASNKESTEVHGSPGKQSNTRWVVQQDIIDSIRKSANKFSVLQDDEDGMLNNEKEMHDEESDVYEEGEGSASMIAQNEMIYRIMIGWNTDVAKCMVLHATDQAMLCLVEVMSTMKKLYCCFIHAENDGRMRRILWNDLINFKAISSNNPMVIMGDMNVSLNLEDHSVCMSCITQDMEEFKDYKIDRVMGSEEFMEIHNKAHVVFLPYGILDHCPTVLTCAQLLKAKPKSSRNLKRSLDDLQRDIDKDPHNGQLRSSGVQLLPEYTIAIEDEEKFRVEEICGEDNTRYVGDQVPIQFVNHFQKFMGAQKDKECLAMDPELFTNKISDLDAFNMVGEVTNNEIKVSICDINDNKSPGLDGKLLGELNATLITLVPKISTPNKVSDFRPIACCNVLYKCISKIITGRIKQGYDCKNGPKRCSIKIDIQKAYDTVEWKFLEDALRSMNKGAIEEILKILPFKRGKLLVRYLGVPLVSKKIGVKDCKNLVDKVKARVNEWKNNSLSYARRTQLIASILASIQVYWASAFQLPKMVIKDIERIFKGFLWNRGELQRWKARFRIRNGKDVSIWHNRWCSLPAIDTIVSRREVYATGFSNEDTVADFIFENKWKWPAEWYDKYPILHQYNVPNVSIGLKDKLMWISNNGTEKEYASNHVWKDIRFLNDKYLECGEEVVFCRHCVPYLARKKHKDISEERKEQEYGKILSELITFDDQSNEFWSEFLVRTATKYEGYAGYGLDIKSSRLLGTSRGPYNLTT</sequence>
<dbReference type="PANTHER" id="PTHR33116">
    <property type="entry name" value="REVERSE TRANSCRIPTASE ZINC-BINDING DOMAIN-CONTAINING PROTEIN-RELATED-RELATED"/>
    <property type="match status" value="1"/>
</dbReference>
<feature type="region of interest" description="Disordered" evidence="1">
    <location>
        <begin position="1"/>
        <end position="30"/>
    </location>
</feature>
<keyword evidence="3" id="KW-0808">Transferase</keyword>